<organism evidence="2 3">
    <name type="scientific">Malus baccata</name>
    <name type="common">Siberian crab apple</name>
    <name type="synonym">Pyrus baccata</name>
    <dbReference type="NCBI Taxonomy" id="106549"/>
    <lineage>
        <taxon>Eukaryota</taxon>
        <taxon>Viridiplantae</taxon>
        <taxon>Streptophyta</taxon>
        <taxon>Embryophyta</taxon>
        <taxon>Tracheophyta</taxon>
        <taxon>Spermatophyta</taxon>
        <taxon>Magnoliopsida</taxon>
        <taxon>eudicotyledons</taxon>
        <taxon>Gunneridae</taxon>
        <taxon>Pentapetalae</taxon>
        <taxon>rosids</taxon>
        <taxon>fabids</taxon>
        <taxon>Rosales</taxon>
        <taxon>Rosaceae</taxon>
        <taxon>Amygdaloideae</taxon>
        <taxon>Maleae</taxon>
        <taxon>Malus</taxon>
    </lineage>
</organism>
<dbReference type="EMBL" id="VIEB01000066">
    <property type="protein sequence ID" value="TQE08782.1"/>
    <property type="molecule type" value="Genomic_DNA"/>
</dbReference>
<comment type="caution">
    <text evidence="2">The sequence shown here is derived from an EMBL/GenBank/DDBJ whole genome shotgun (WGS) entry which is preliminary data.</text>
</comment>
<name>A0A540NCM7_MALBA</name>
<evidence type="ECO:0000313" key="2">
    <source>
        <dbReference type="EMBL" id="TQE08782.1"/>
    </source>
</evidence>
<feature type="region of interest" description="Disordered" evidence="1">
    <location>
        <begin position="1"/>
        <end position="45"/>
    </location>
</feature>
<protein>
    <submittedName>
        <fullName evidence="2">Uncharacterized protein</fullName>
    </submittedName>
</protein>
<gene>
    <name evidence="2" type="ORF">C1H46_005630</name>
</gene>
<keyword evidence="3" id="KW-1185">Reference proteome</keyword>
<sequence length="58" mass="6362">MEEAGKAGHGLTEAEGRSRRRGKTKETDGSRSTEAEGAEQSRAEEPKTDVFFLVIFYG</sequence>
<evidence type="ECO:0000313" key="3">
    <source>
        <dbReference type="Proteomes" id="UP000315295"/>
    </source>
</evidence>
<feature type="compositionally biased region" description="Basic and acidic residues" evidence="1">
    <location>
        <begin position="24"/>
        <end position="45"/>
    </location>
</feature>
<evidence type="ECO:0000256" key="1">
    <source>
        <dbReference type="SAM" id="MobiDB-lite"/>
    </source>
</evidence>
<dbReference type="AlphaFoldDB" id="A0A540NCM7"/>
<accession>A0A540NCM7</accession>
<proteinExistence type="predicted"/>
<reference evidence="2 3" key="1">
    <citation type="journal article" date="2019" name="G3 (Bethesda)">
        <title>Sequencing of a Wild Apple (Malus baccata) Genome Unravels the Differences Between Cultivated and Wild Apple Species Regarding Disease Resistance and Cold Tolerance.</title>
        <authorList>
            <person name="Chen X."/>
        </authorList>
    </citation>
    <scope>NUCLEOTIDE SEQUENCE [LARGE SCALE GENOMIC DNA]</scope>
    <source>
        <strain evidence="3">cv. Shandingzi</strain>
        <tissue evidence="2">Leaves</tissue>
    </source>
</reference>
<feature type="compositionally biased region" description="Basic and acidic residues" evidence="1">
    <location>
        <begin position="1"/>
        <end position="17"/>
    </location>
</feature>
<dbReference type="Proteomes" id="UP000315295">
    <property type="component" value="Unassembled WGS sequence"/>
</dbReference>